<dbReference type="EMBL" id="BGPR01032807">
    <property type="protein sequence ID" value="GBO06501.1"/>
    <property type="molecule type" value="Genomic_DNA"/>
</dbReference>
<comment type="caution">
    <text evidence="2">The sequence shown here is derived from an EMBL/GenBank/DDBJ whole genome shotgun (WGS) entry which is preliminary data.</text>
</comment>
<name>A0A4Y2U0K6_ARAVE</name>
<dbReference type="Proteomes" id="UP000499080">
    <property type="component" value="Unassembled WGS sequence"/>
</dbReference>
<accession>A0A4Y2U0K6</accession>
<protein>
    <submittedName>
        <fullName evidence="2">Uncharacterized protein</fullName>
    </submittedName>
</protein>
<dbReference type="EMBL" id="BGPR01032818">
    <property type="protein sequence ID" value="GBO06519.1"/>
    <property type="molecule type" value="Genomic_DNA"/>
</dbReference>
<evidence type="ECO:0000313" key="2">
    <source>
        <dbReference type="EMBL" id="GBO06519.1"/>
    </source>
</evidence>
<evidence type="ECO:0000313" key="1">
    <source>
        <dbReference type="EMBL" id="GBO06501.1"/>
    </source>
</evidence>
<evidence type="ECO:0000313" key="3">
    <source>
        <dbReference type="Proteomes" id="UP000499080"/>
    </source>
</evidence>
<dbReference type="AlphaFoldDB" id="A0A4Y2U0K6"/>
<sequence length="130" mass="14584">MEVPHTDCPVRGIVRRPEHIELPAFLVGLSATLTPGEGLDLEILWKWRPFIFGTARLEKGLDVRVPDGYADGGGAPVVRRRPLLDDDRCAAVAKALRRTGHEGARPLDVRRLQFGLKRKLQQRKRISFGI</sequence>
<reference evidence="2 3" key="1">
    <citation type="journal article" date="2019" name="Sci. Rep.">
        <title>Orb-weaving spider Araneus ventricosus genome elucidates the spidroin gene catalogue.</title>
        <authorList>
            <person name="Kono N."/>
            <person name="Nakamura H."/>
            <person name="Ohtoshi R."/>
            <person name="Moran D.A.P."/>
            <person name="Shinohara A."/>
            <person name="Yoshida Y."/>
            <person name="Fujiwara M."/>
            <person name="Mori M."/>
            <person name="Tomita M."/>
            <person name="Arakawa K."/>
        </authorList>
    </citation>
    <scope>NUCLEOTIDE SEQUENCE [LARGE SCALE GENOMIC DNA]</scope>
</reference>
<organism evidence="2 3">
    <name type="scientific">Araneus ventricosus</name>
    <name type="common">Orbweaver spider</name>
    <name type="synonym">Epeira ventricosa</name>
    <dbReference type="NCBI Taxonomy" id="182803"/>
    <lineage>
        <taxon>Eukaryota</taxon>
        <taxon>Metazoa</taxon>
        <taxon>Ecdysozoa</taxon>
        <taxon>Arthropoda</taxon>
        <taxon>Chelicerata</taxon>
        <taxon>Arachnida</taxon>
        <taxon>Araneae</taxon>
        <taxon>Araneomorphae</taxon>
        <taxon>Entelegynae</taxon>
        <taxon>Araneoidea</taxon>
        <taxon>Araneidae</taxon>
        <taxon>Araneus</taxon>
    </lineage>
</organism>
<keyword evidence="3" id="KW-1185">Reference proteome</keyword>
<proteinExistence type="predicted"/>
<gene>
    <name evidence="2" type="ORF">AVEN_153190_1</name>
    <name evidence="1" type="ORF">AVEN_179689_1</name>
</gene>